<proteinExistence type="predicted"/>
<evidence type="ECO:0000313" key="1">
    <source>
        <dbReference type="EMBL" id="MFD2563994.1"/>
    </source>
</evidence>
<comment type="caution">
    <text evidence="1">The sequence shown here is derived from an EMBL/GenBank/DDBJ whole genome shotgun (WGS) entry which is preliminary data.</text>
</comment>
<evidence type="ECO:0008006" key="3">
    <source>
        <dbReference type="Google" id="ProtNLM"/>
    </source>
</evidence>
<dbReference type="Proteomes" id="UP001597319">
    <property type="component" value="Unassembled WGS sequence"/>
</dbReference>
<keyword evidence="2" id="KW-1185">Reference proteome</keyword>
<dbReference type="Gene3D" id="3.40.50.150">
    <property type="entry name" value="Vaccinia Virus protein VP39"/>
    <property type="match status" value="1"/>
</dbReference>
<accession>A0ABW5LHL0</accession>
<name>A0ABW5LHL0_9FLAO</name>
<dbReference type="InterPro" id="IPR029063">
    <property type="entry name" value="SAM-dependent_MTases_sf"/>
</dbReference>
<organism evidence="1 2">
    <name type="scientific">Aquimarina rubra</name>
    <dbReference type="NCBI Taxonomy" id="1920033"/>
    <lineage>
        <taxon>Bacteria</taxon>
        <taxon>Pseudomonadati</taxon>
        <taxon>Bacteroidota</taxon>
        <taxon>Flavobacteriia</taxon>
        <taxon>Flavobacteriales</taxon>
        <taxon>Flavobacteriaceae</taxon>
        <taxon>Aquimarina</taxon>
    </lineage>
</organism>
<dbReference type="RefSeq" id="WP_378293846.1">
    <property type="nucleotide sequence ID" value="NZ_JBHULE010000019.1"/>
</dbReference>
<evidence type="ECO:0000313" key="2">
    <source>
        <dbReference type="Proteomes" id="UP001597319"/>
    </source>
</evidence>
<gene>
    <name evidence="1" type="ORF">ACFSR1_15035</name>
</gene>
<dbReference type="EMBL" id="JBHULE010000019">
    <property type="protein sequence ID" value="MFD2563994.1"/>
    <property type="molecule type" value="Genomic_DNA"/>
</dbReference>
<protein>
    <recommendedName>
        <fullName evidence="3">Phytanoyl-CoA dioxygenase</fullName>
    </recommendedName>
</protein>
<dbReference type="SUPFAM" id="SSF53335">
    <property type="entry name" value="S-adenosyl-L-methionine-dependent methyltransferases"/>
    <property type="match status" value="1"/>
</dbReference>
<sequence>MIETTKHPVEELHRIGQFLLDSNESNEIASVLELHNFYDQFLYNHHYDKSDSKDIFLEHGVALSTDNAADCLKDYKRTARFIKGVHNAITYTLSKFSKTKINILYAGCGPYAPLILPLLSFFKTEQISVTLLDVNKDSLNIVGAIISELDYQNYISEIITADATKYKYPKDKPLHLIITETMFHALTKEPQVAITNNLAPQLIKGGVLVPEEIKVSLGYSFFSKEPYLNQYSDEYYISNTEKETKRRIIQPLFNISKKDHKDISKNQSFYFESPWQSIPENYEETPDICIYTQIKVFDRTTLENEDSLITNPYCIGSLHNITERSKFKIKYNIKNIPKWEISTI</sequence>
<reference evidence="2" key="1">
    <citation type="journal article" date="2019" name="Int. J. Syst. Evol. Microbiol.">
        <title>The Global Catalogue of Microorganisms (GCM) 10K type strain sequencing project: providing services to taxonomists for standard genome sequencing and annotation.</title>
        <authorList>
            <consortium name="The Broad Institute Genomics Platform"/>
            <consortium name="The Broad Institute Genome Sequencing Center for Infectious Disease"/>
            <person name="Wu L."/>
            <person name="Ma J."/>
        </authorList>
    </citation>
    <scope>NUCLEOTIDE SEQUENCE [LARGE SCALE GENOMIC DNA]</scope>
    <source>
        <strain evidence="2">KCTC 52274</strain>
    </source>
</reference>
<dbReference type="CDD" id="cd02440">
    <property type="entry name" value="AdoMet_MTases"/>
    <property type="match status" value="1"/>
</dbReference>